<dbReference type="Gene3D" id="1.10.1670.10">
    <property type="entry name" value="Helix-hairpin-Helix base-excision DNA repair enzymes (C-terminal)"/>
    <property type="match status" value="1"/>
</dbReference>
<feature type="compositionally biased region" description="Acidic residues" evidence="1">
    <location>
        <begin position="535"/>
        <end position="546"/>
    </location>
</feature>
<comment type="caution">
    <text evidence="3">The sequence shown here is derived from an EMBL/GenBank/DDBJ whole genome shotgun (WGS) entry which is preliminary data.</text>
</comment>
<keyword evidence="4" id="KW-1185">Reference proteome</keyword>
<name>A0A4Y8CX94_9HELO</name>
<dbReference type="InterPro" id="IPR003265">
    <property type="entry name" value="HhH-GPD_domain"/>
</dbReference>
<dbReference type="PANTHER" id="PTHR47203">
    <property type="match status" value="1"/>
</dbReference>
<feature type="compositionally biased region" description="Basic and acidic residues" evidence="1">
    <location>
        <begin position="522"/>
        <end position="534"/>
    </location>
</feature>
<feature type="region of interest" description="Disordered" evidence="1">
    <location>
        <begin position="497"/>
        <end position="559"/>
    </location>
</feature>
<gene>
    <name evidence="3" type="ORF">BOTCAL_0238g00150</name>
</gene>
<proteinExistence type="predicted"/>
<evidence type="ECO:0000259" key="2">
    <source>
        <dbReference type="SMART" id="SM00478"/>
    </source>
</evidence>
<dbReference type="STRING" id="38488.A0A4Y8CX94"/>
<dbReference type="GO" id="GO:0006285">
    <property type="term" value="P:base-excision repair, AP site formation"/>
    <property type="evidence" value="ECO:0007669"/>
    <property type="project" value="UniProtKB-ARBA"/>
</dbReference>
<dbReference type="GO" id="GO:0000702">
    <property type="term" value="F:oxidized base lesion DNA N-glycosylase activity"/>
    <property type="evidence" value="ECO:0007669"/>
    <property type="project" value="UniProtKB-ARBA"/>
</dbReference>
<dbReference type="OrthoDB" id="5607at2759"/>
<evidence type="ECO:0000313" key="3">
    <source>
        <dbReference type="EMBL" id="TEY54710.1"/>
    </source>
</evidence>
<sequence length="559" mass="60390">MPTRAATKAAEAAAALSYAAATLSSPPATPANGKQILKNVATGSPTKPRKRAPPKKKAKSAAEPMTGGWDVLPHGMGHKGDLLDADFGNTGTEVTPTTPKRATRARATKATVKVSIKDEDEEKPLDFGDSGIPDLLGDIKEEEPKKKRLPRKKKVVDVSTDVDGSQAKPVKTKKKNYGIVFGETPFPDHISPTAQEAETVNSLLTALHGEVKPPGTVPAPSETVTGCGEVPDVLDATMRTLLSAATTAGNANKSMAGLKAEYGLRTSGKGAGSVSWEAVFASSKEDVEEAIRSGGLAKVKAGYIKAILQVVFDKNTDLLETLLKEVETDVPVPFVGKVLETKEQKEAEIKSLRENMLSLDYVHTLDKPAAMRVLMDLPGIGVKTAACVALFCLGRPSFAVDTHVWRHCMWLGWVPEKASRDQTFSHCEVRIPDHLKYSLHQLFLRHGKTCGRCRAATSEGSADWESTVCPIEHLVNRTGDKKQPGFRAGKKTVVKKVAKKVNKGSKKRKRNFEDSDEEAEVEADKENDMEFEENKGDDETDIEVEAGTESRVSVQSDSE</sequence>
<dbReference type="Pfam" id="PF00730">
    <property type="entry name" value="HhH-GPD"/>
    <property type="match status" value="1"/>
</dbReference>
<dbReference type="InterPro" id="IPR011257">
    <property type="entry name" value="DNA_glycosylase"/>
</dbReference>
<dbReference type="SUPFAM" id="SSF48150">
    <property type="entry name" value="DNA-glycosylase"/>
    <property type="match status" value="1"/>
</dbReference>
<accession>A0A4Y8CX94</accession>
<dbReference type="Proteomes" id="UP000297299">
    <property type="component" value="Unassembled WGS sequence"/>
</dbReference>
<feature type="compositionally biased region" description="Basic residues" evidence="1">
    <location>
        <begin position="47"/>
        <end position="59"/>
    </location>
</feature>
<dbReference type="EMBL" id="PHWZ01000238">
    <property type="protein sequence ID" value="TEY54710.1"/>
    <property type="molecule type" value="Genomic_DNA"/>
</dbReference>
<organism evidence="3 4">
    <name type="scientific">Botryotinia calthae</name>
    <dbReference type="NCBI Taxonomy" id="38488"/>
    <lineage>
        <taxon>Eukaryota</taxon>
        <taxon>Fungi</taxon>
        <taxon>Dikarya</taxon>
        <taxon>Ascomycota</taxon>
        <taxon>Pezizomycotina</taxon>
        <taxon>Leotiomycetes</taxon>
        <taxon>Helotiales</taxon>
        <taxon>Sclerotiniaceae</taxon>
        <taxon>Botryotinia</taxon>
    </lineage>
</organism>
<protein>
    <recommendedName>
        <fullName evidence="2">HhH-GPD domain-containing protein</fullName>
    </recommendedName>
</protein>
<feature type="compositionally biased region" description="Basic residues" evidence="1">
    <location>
        <begin position="497"/>
        <end position="510"/>
    </location>
</feature>
<evidence type="ECO:0000313" key="4">
    <source>
        <dbReference type="Proteomes" id="UP000297299"/>
    </source>
</evidence>
<dbReference type="SMART" id="SM00478">
    <property type="entry name" value="ENDO3c"/>
    <property type="match status" value="1"/>
</dbReference>
<feature type="region of interest" description="Disordered" evidence="1">
    <location>
        <begin position="122"/>
        <end position="152"/>
    </location>
</feature>
<reference evidence="3 4" key="1">
    <citation type="submission" date="2017-11" db="EMBL/GenBank/DDBJ databases">
        <title>Comparative genomics of Botrytis spp.</title>
        <authorList>
            <person name="Valero-Jimenez C.A."/>
            <person name="Tapia P."/>
            <person name="Veloso J."/>
            <person name="Silva-Moreno E."/>
            <person name="Staats M."/>
            <person name="Valdes J.H."/>
            <person name="Van Kan J.A.L."/>
        </authorList>
    </citation>
    <scope>NUCLEOTIDE SEQUENCE [LARGE SCALE GENOMIC DNA]</scope>
    <source>
        <strain evidence="3 4">MUCL2830</strain>
    </source>
</reference>
<feature type="compositionally biased region" description="Polar residues" evidence="1">
    <location>
        <begin position="550"/>
        <end position="559"/>
    </location>
</feature>
<dbReference type="InterPro" id="IPR023170">
    <property type="entry name" value="HhH_base_excis_C"/>
</dbReference>
<dbReference type="PANTHER" id="PTHR47203:SF1">
    <property type="entry name" value="HYPOTHETICAL BASE EXCISION DNA REPAIR PROTEIN (EUROFUNG)"/>
    <property type="match status" value="1"/>
</dbReference>
<dbReference type="CDD" id="cd00056">
    <property type="entry name" value="ENDO3c"/>
    <property type="match status" value="1"/>
</dbReference>
<feature type="region of interest" description="Disordered" evidence="1">
    <location>
        <begin position="22"/>
        <end position="70"/>
    </location>
</feature>
<feature type="domain" description="HhH-GPD" evidence="2">
    <location>
        <begin position="242"/>
        <end position="449"/>
    </location>
</feature>
<evidence type="ECO:0000256" key="1">
    <source>
        <dbReference type="SAM" id="MobiDB-lite"/>
    </source>
</evidence>
<dbReference type="Gene3D" id="1.10.340.30">
    <property type="entry name" value="Hypothetical protein, domain 2"/>
    <property type="match status" value="1"/>
</dbReference>
<dbReference type="AlphaFoldDB" id="A0A4Y8CX94"/>